<accession>A0A9D4LU67</accession>
<evidence type="ECO:0000313" key="1">
    <source>
        <dbReference type="EMBL" id="KAH3863838.1"/>
    </source>
</evidence>
<reference evidence="1" key="1">
    <citation type="journal article" date="2019" name="bioRxiv">
        <title>The Genome of the Zebra Mussel, Dreissena polymorpha: A Resource for Invasive Species Research.</title>
        <authorList>
            <person name="McCartney M.A."/>
            <person name="Auch B."/>
            <person name="Kono T."/>
            <person name="Mallez S."/>
            <person name="Zhang Y."/>
            <person name="Obille A."/>
            <person name="Becker A."/>
            <person name="Abrahante J.E."/>
            <person name="Garbe J."/>
            <person name="Badalamenti J.P."/>
            <person name="Herman A."/>
            <person name="Mangelson H."/>
            <person name="Liachko I."/>
            <person name="Sullivan S."/>
            <person name="Sone E.D."/>
            <person name="Koren S."/>
            <person name="Silverstein K.A.T."/>
            <person name="Beckman K.B."/>
            <person name="Gohl D.M."/>
        </authorList>
    </citation>
    <scope>NUCLEOTIDE SEQUENCE</scope>
    <source>
        <strain evidence="1">Duluth1</strain>
        <tissue evidence="1">Whole animal</tissue>
    </source>
</reference>
<evidence type="ECO:0000313" key="2">
    <source>
        <dbReference type="Proteomes" id="UP000828390"/>
    </source>
</evidence>
<organism evidence="1 2">
    <name type="scientific">Dreissena polymorpha</name>
    <name type="common">Zebra mussel</name>
    <name type="synonym">Mytilus polymorpha</name>
    <dbReference type="NCBI Taxonomy" id="45954"/>
    <lineage>
        <taxon>Eukaryota</taxon>
        <taxon>Metazoa</taxon>
        <taxon>Spiralia</taxon>
        <taxon>Lophotrochozoa</taxon>
        <taxon>Mollusca</taxon>
        <taxon>Bivalvia</taxon>
        <taxon>Autobranchia</taxon>
        <taxon>Heteroconchia</taxon>
        <taxon>Euheterodonta</taxon>
        <taxon>Imparidentia</taxon>
        <taxon>Neoheterodontei</taxon>
        <taxon>Myida</taxon>
        <taxon>Dreissenoidea</taxon>
        <taxon>Dreissenidae</taxon>
        <taxon>Dreissena</taxon>
    </lineage>
</organism>
<gene>
    <name evidence="1" type="ORF">DPMN_026841</name>
</gene>
<dbReference type="EMBL" id="JAIWYP010000002">
    <property type="protein sequence ID" value="KAH3863838.1"/>
    <property type="molecule type" value="Genomic_DNA"/>
</dbReference>
<dbReference type="AlphaFoldDB" id="A0A9D4LU67"/>
<sequence length="56" mass="6265">MKTVHIRPDPAYKPCSSVSFLVDPRTSGIVLGYPRGKHDSFGKLKTAVLIRDKPKR</sequence>
<keyword evidence="2" id="KW-1185">Reference proteome</keyword>
<proteinExistence type="predicted"/>
<name>A0A9D4LU67_DREPO</name>
<reference evidence="1" key="2">
    <citation type="submission" date="2020-11" db="EMBL/GenBank/DDBJ databases">
        <authorList>
            <person name="McCartney M.A."/>
            <person name="Auch B."/>
            <person name="Kono T."/>
            <person name="Mallez S."/>
            <person name="Becker A."/>
            <person name="Gohl D.M."/>
            <person name="Silverstein K.A.T."/>
            <person name="Koren S."/>
            <person name="Bechman K.B."/>
            <person name="Herman A."/>
            <person name="Abrahante J.E."/>
            <person name="Garbe J."/>
        </authorList>
    </citation>
    <scope>NUCLEOTIDE SEQUENCE</scope>
    <source>
        <strain evidence="1">Duluth1</strain>
        <tissue evidence="1">Whole animal</tissue>
    </source>
</reference>
<comment type="caution">
    <text evidence="1">The sequence shown here is derived from an EMBL/GenBank/DDBJ whole genome shotgun (WGS) entry which is preliminary data.</text>
</comment>
<protein>
    <submittedName>
        <fullName evidence="1">Uncharacterized protein</fullName>
    </submittedName>
</protein>
<dbReference type="Proteomes" id="UP000828390">
    <property type="component" value="Unassembled WGS sequence"/>
</dbReference>